<dbReference type="InterPro" id="IPR003610">
    <property type="entry name" value="CBM5/12"/>
</dbReference>
<dbReference type="GO" id="GO:0008199">
    <property type="term" value="F:ferric iron binding"/>
    <property type="evidence" value="ECO:0007669"/>
    <property type="project" value="InterPro"/>
</dbReference>
<dbReference type="GO" id="GO:0005975">
    <property type="term" value="P:carbohydrate metabolic process"/>
    <property type="evidence" value="ECO:0007669"/>
    <property type="project" value="InterPro"/>
</dbReference>
<evidence type="ECO:0000256" key="2">
    <source>
        <dbReference type="ARBA" id="ARBA00022801"/>
    </source>
</evidence>
<dbReference type="InterPro" id="IPR006311">
    <property type="entry name" value="TAT_signal"/>
</dbReference>
<comment type="similarity">
    <text evidence="1">Belongs to the intradiol ring-cleavage dioxygenase family.</text>
</comment>
<dbReference type="Gene3D" id="2.60.130.10">
    <property type="entry name" value="Aromatic compound dioxygenase"/>
    <property type="match status" value="1"/>
</dbReference>
<evidence type="ECO:0000313" key="7">
    <source>
        <dbReference type="EMBL" id="OLF13934.1"/>
    </source>
</evidence>
<keyword evidence="8" id="KW-1185">Reference proteome</keyword>
<dbReference type="Pfam" id="PF00775">
    <property type="entry name" value="Dioxygenase_C"/>
    <property type="match status" value="1"/>
</dbReference>
<dbReference type="SUPFAM" id="SSF51055">
    <property type="entry name" value="Carbohydrate binding domain"/>
    <property type="match status" value="1"/>
</dbReference>
<evidence type="ECO:0000313" key="8">
    <source>
        <dbReference type="Proteomes" id="UP000185696"/>
    </source>
</evidence>
<dbReference type="InterPro" id="IPR000627">
    <property type="entry name" value="Intradiol_dOase_C"/>
</dbReference>
<dbReference type="CDD" id="cd00421">
    <property type="entry name" value="intradiol_dioxygenase"/>
    <property type="match status" value="1"/>
</dbReference>
<evidence type="ECO:0000256" key="4">
    <source>
        <dbReference type="ARBA" id="ARBA00023002"/>
    </source>
</evidence>
<dbReference type="OrthoDB" id="9800887at2"/>
<keyword evidence="2" id="KW-0378">Hydrolase</keyword>
<dbReference type="Gene3D" id="2.10.10.20">
    <property type="entry name" value="Carbohydrate-binding module superfamily 5/12"/>
    <property type="match status" value="1"/>
</dbReference>
<dbReference type="SMART" id="SM00495">
    <property type="entry name" value="ChtBD3"/>
    <property type="match status" value="1"/>
</dbReference>
<keyword evidence="4" id="KW-0560">Oxidoreductase</keyword>
<dbReference type="AlphaFoldDB" id="A0A7Z0WSG2"/>
<dbReference type="InterPro" id="IPR015889">
    <property type="entry name" value="Intradiol_dOase_core"/>
</dbReference>
<dbReference type="GO" id="GO:0004553">
    <property type="term" value="F:hydrolase activity, hydrolyzing O-glycosyl compounds"/>
    <property type="evidence" value="ECO:0007669"/>
    <property type="project" value="InterPro"/>
</dbReference>
<feature type="region of interest" description="Disordered" evidence="5">
    <location>
        <begin position="48"/>
        <end position="81"/>
    </location>
</feature>
<feature type="domain" description="Chitin-binding type-3" evidence="6">
    <location>
        <begin position="223"/>
        <end position="269"/>
    </location>
</feature>
<dbReference type="GO" id="GO:0005576">
    <property type="term" value="C:extracellular region"/>
    <property type="evidence" value="ECO:0007669"/>
    <property type="project" value="InterPro"/>
</dbReference>
<protein>
    <submittedName>
        <fullName evidence="7">Dioxygenase</fullName>
    </submittedName>
</protein>
<sequence length="269" mass="28577">MEAPNTPDPTDRQVSRQTVLRAALAVGVGVALPVGLVSATPALARTASATPPLTPMCDDGDDPTPPQMEGPYFTPNSPQRTSLVEPGMPGTRLTITGFVFGLSCQPLANVLLDFWQCDAGGIYDNTGYRLRGHQFTNAQGAYSLSTIVPGLYPGRTRHVHVKVQAPGRPILTTQLYFPGEPGNGSDPIYDPRLLMTVRTVGDARAAEFDYVLNVPGSTDPPGDGTWAEGTSYAAGDRVTYAGRDYVCLQAHTALPGWEPPSAPALWRAA</sequence>
<dbReference type="PANTHER" id="PTHR33711">
    <property type="entry name" value="DIOXYGENASE, PUTATIVE (AFU_ORTHOLOGUE AFUA_2G02910)-RELATED"/>
    <property type="match status" value="1"/>
</dbReference>
<gene>
    <name evidence="7" type="ORF">BLA60_01760</name>
</gene>
<evidence type="ECO:0000259" key="6">
    <source>
        <dbReference type="SMART" id="SM00495"/>
    </source>
</evidence>
<dbReference type="PROSITE" id="PS51318">
    <property type="entry name" value="TAT"/>
    <property type="match status" value="1"/>
</dbReference>
<dbReference type="GO" id="GO:0030246">
    <property type="term" value="F:carbohydrate binding"/>
    <property type="evidence" value="ECO:0007669"/>
    <property type="project" value="InterPro"/>
</dbReference>
<comment type="caution">
    <text evidence="7">The sequence shown here is derived from an EMBL/GenBank/DDBJ whole genome shotgun (WGS) entry which is preliminary data.</text>
</comment>
<evidence type="ECO:0000256" key="3">
    <source>
        <dbReference type="ARBA" id="ARBA00022964"/>
    </source>
</evidence>
<name>A0A7Z0WSG2_9PSEU</name>
<dbReference type="InterPro" id="IPR036573">
    <property type="entry name" value="CBM_sf_5/12"/>
</dbReference>
<reference evidence="7 8" key="1">
    <citation type="submission" date="2016-12" db="EMBL/GenBank/DDBJ databases">
        <title>The draft genome sequence of Actinophytocola xinjiangensis.</title>
        <authorList>
            <person name="Wang W."/>
            <person name="Yuan L."/>
        </authorList>
    </citation>
    <scope>NUCLEOTIDE SEQUENCE [LARGE SCALE GENOMIC DNA]</scope>
    <source>
        <strain evidence="7 8">CGMCC 4.4663</strain>
    </source>
</reference>
<dbReference type="GO" id="GO:0016702">
    <property type="term" value="F:oxidoreductase activity, acting on single donors with incorporation of molecular oxygen, incorporation of two atoms of oxygen"/>
    <property type="evidence" value="ECO:0007669"/>
    <property type="project" value="InterPro"/>
</dbReference>
<dbReference type="InterPro" id="IPR050770">
    <property type="entry name" value="Intradiol_RC_Dioxygenase"/>
</dbReference>
<accession>A0A7Z0WSG2</accession>
<dbReference type="Proteomes" id="UP000185696">
    <property type="component" value="Unassembled WGS sequence"/>
</dbReference>
<proteinExistence type="inferred from homology"/>
<dbReference type="SUPFAM" id="SSF49482">
    <property type="entry name" value="Aromatic compound dioxygenase"/>
    <property type="match status" value="1"/>
</dbReference>
<organism evidence="7 8">
    <name type="scientific">Actinophytocola xinjiangensis</name>
    <dbReference type="NCBI Taxonomy" id="485602"/>
    <lineage>
        <taxon>Bacteria</taxon>
        <taxon>Bacillati</taxon>
        <taxon>Actinomycetota</taxon>
        <taxon>Actinomycetes</taxon>
        <taxon>Pseudonocardiales</taxon>
        <taxon>Pseudonocardiaceae</taxon>
    </lineage>
</organism>
<evidence type="ECO:0000256" key="1">
    <source>
        <dbReference type="ARBA" id="ARBA00007825"/>
    </source>
</evidence>
<dbReference type="CDD" id="cd12214">
    <property type="entry name" value="ChiA1_BD"/>
    <property type="match status" value="1"/>
</dbReference>
<evidence type="ECO:0000256" key="5">
    <source>
        <dbReference type="SAM" id="MobiDB-lite"/>
    </source>
</evidence>
<dbReference type="Pfam" id="PF02839">
    <property type="entry name" value="CBM_5_12"/>
    <property type="match status" value="1"/>
</dbReference>
<dbReference type="RefSeq" id="WP_075130882.1">
    <property type="nucleotide sequence ID" value="NZ_MSIF01000001.1"/>
</dbReference>
<keyword evidence="3 7" id="KW-0223">Dioxygenase</keyword>
<dbReference type="EMBL" id="MSIF01000001">
    <property type="protein sequence ID" value="OLF13934.1"/>
    <property type="molecule type" value="Genomic_DNA"/>
</dbReference>
<dbReference type="PANTHER" id="PTHR33711:SF11">
    <property type="entry name" value="DIOXYGENASE"/>
    <property type="match status" value="1"/>
</dbReference>